<feature type="compositionally biased region" description="Low complexity" evidence="11">
    <location>
        <begin position="43"/>
        <end position="76"/>
    </location>
</feature>
<evidence type="ECO:0000256" key="9">
    <source>
        <dbReference type="ARBA" id="ARBA00048552"/>
    </source>
</evidence>
<dbReference type="GO" id="GO:0003899">
    <property type="term" value="F:DNA-directed RNA polymerase activity"/>
    <property type="evidence" value="ECO:0007669"/>
    <property type="project" value="UniProtKB-EC"/>
</dbReference>
<evidence type="ECO:0000256" key="1">
    <source>
        <dbReference type="ARBA" id="ARBA00004173"/>
    </source>
</evidence>
<dbReference type="PROSITE" id="PS00900">
    <property type="entry name" value="RNA_POL_PHAGE_1"/>
    <property type="match status" value="1"/>
</dbReference>
<dbReference type="FunFam" id="1.10.287.280:FF:000001">
    <property type="entry name" value="DNA-directed RNA polymerase"/>
    <property type="match status" value="1"/>
</dbReference>
<dbReference type="VEuPathDB" id="AmoebaDB:ACA1_101460"/>
<evidence type="ECO:0000256" key="4">
    <source>
        <dbReference type="ARBA" id="ARBA00022679"/>
    </source>
</evidence>
<dbReference type="EC" id="2.7.7.6" evidence="10"/>
<dbReference type="InterPro" id="IPR043502">
    <property type="entry name" value="DNA/RNA_pol_sf"/>
</dbReference>
<comment type="catalytic activity">
    <reaction evidence="9 10">
        <text>RNA(n) + a ribonucleoside 5'-triphosphate = RNA(n+1) + diphosphate</text>
        <dbReference type="Rhea" id="RHEA:21248"/>
        <dbReference type="Rhea" id="RHEA-COMP:14527"/>
        <dbReference type="Rhea" id="RHEA-COMP:17342"/>
        <dbReference type="ChEBI" id="CHEBI:33019"/>
        <dbReference type="ChEBI" id="CHEBI:61557"/>
        <dbReference type="ChEBI" id="CHEBI:140395"/>
        <dbReference type="EC" id="2.7.7.6"/>
    </reaction>
</comment>
<accession>L8GGB1</accession>
<dbReference type="PANTHER" id="PTHR10102:SF0">
    <property type="entry name" value="DNA-DIRECTED RNA POLYMERASE, MITOCHONDRIAL"/>
    <property type="match status" value="1"/>
</dbReference>
<feature type="region of interest" description="Disordered" evidence="11">
    <location>
        <begin position="43"/>
        <end position="87"/>
    </location>
</feature>
<dbReference type="RefSeq" id="XP_004334098.1">
    <property type="nucleotide sequence ID" value="XM_004334050.1"/>
</dbReference>
<keyword evidence="14" id="KW-1185">Reference proteome</keyword>
<sequence>MSLLRARQPILGRSLTSGPILPRASLPSSTILRHDQLRSSTRLFTSSSASSPSSILFPLSRTGPSSSRSSTTANFARAKHSTSTQPKEPVFIASLQSHKESAPVTKSASQTELEKQQREWEAKRELENLEYEWETKSVEKAVERYKKISKSLKQLGLAFELLQGNQILGHWFEPLCAAIRAEQNAALLKTSAADAAASPTKGKKKTQKAEDRELSAYLVTIPPEKLAVITIHETMCEILKSHHPEGAPFAALVVAVGRAVEYEYNCERLAKEGWKPQLRNRSATPTKQQICSLIRTQSRAQFEDASWGAALHAKIGSLLVQQLLGTATIARKAEEADVAAAQSSPARLLSGAPRKRPAFVTKEEALLEPAFNHHQAMLRGKLTGFLGCHEQVLALMEHEEVQRGVMQARYMPMLVEPQPWVAPNQGGYLVARTQVLRAKGSRMQTEVLRSASMDKVYECLNLLSSTPWRINNRMHEVICEAWDNGGGIADLPSRTNLPELEPPADYYSDLEVKQKFDRERKKAKIANYNLHSLRCDVAKECQDRTFYYPHNMDFRGRTYPIPPHLNHLGQDLCRGLLTFAEGKPLGELKVHLANVFGNDKITFEDRVRFVENNMEHIMDSASNPLGGQRWWLKADKPWQCLAASIELINAYNSGQPETYVSTLPIHQDGSCNGLQHYAALGGDEMGARQVNLLPSERPQDVYSGVVELVVRRLEDDAANGVEIAQRLLGKVDRKVIKQTVMTSVYGVTFIGARQQIENALKDKGKVSDDDMFLASRYLATSTFSSIKEMFSGAREIMTWLSDCATLIAKQGKPVTWVTPMGLPVVQPYRTKGKQTQTVVTALQNVMLVKEENDSLPVNTRKQRTAFPPNYVHSLDSTHMMLTALQCHEAGLTYASVHDSYWTHASSVDTMNHILRRTFVDLHSQPLLDDLLAHFKRTYPGIEFPPVPPKGDLDLKEIINSPYFFQ</sequence>
<evidence type="ECO:0000256" key="6">
    <source>
        <dbReference type="ARBA" id="ARBA00022946"/>
    </source>
</evidence>
<evidence type="ECO:0000256" key="7">
    <source>
        <dbReference type="ARBA" id="ARBA00023128"/>
    </source>
</evidence>
<comment type="similarity">
    <text evidence="2 10">Belongs to the phage and mitochondrial RNA polymerase family.</text>
</comment>
<keyword evidence="5 10" id="KW-0548">Nucleotidyltransferase</keyword>
<dbReference type="InterPro" id="IPR002092">
    <property type="entry name" value="DNA-dir_Rpol_phage-type"/>
</dbReference>
<dbReference type="AlphaFoldDB" id="L8GGB1"/>
<evidence type="ECO:0000313" key="13">
    <source>
        <dbReference type="EMBL" id="ELR12085.1"/>
    </source>
</evidence>
<comment type="function">
    <text evidence="10">DNA-dependent RNA polymerase catalyzes the transcription of DNA into RNA using the four ribonucleoside triphosphates as substrates.</text>
</comment>
<dbReference type="InterPro" id="IPR046950">
    <property type="entry name" value="DNA-dir_Rpol_C_phage-type"/>
</dbReference>
<evidence type="ECO:0000256" key="5">
    <source>
        <dbReference type="ARBA" id="ARBA00022695"/>
    </source>
</evidence>
<dbReference type="STRING" id="1257118.L8GGB1"/>
<evidence type="ECO:0000256" key="10">
    <source>
        <dbReference type="RuleBase" id="RU003805"/>
    </source>
</evidence>
<evidence type="ECO:0000313" key="14">
    <source>
        <dbReference type="Proteomes" id="UP000011083"/>
    </source>
</evidence>
<dbReference type="PROSITE" id="PS00489">
    <property type="entry name" value="RNA_POL_PHAGE_2"/>
    <property type="match status" value="1"/>
</dbReference>
<dbReference type="PANTHER" id="PTHR10102">
    <property type="entry name" value="DNA-DIRECTED RNA POLYMERASE, MITOCHONDRIAL"/>
    <property type="match status" value="1"/>
</dbReference>
<organism evidence="13 14">
    <name type="scientific">Acanthamoeba castellanii (strain ATCC 30010 / Neff)</name>
    <dbReference type="NCBI Taxonomy" id="1257118"/>
    <lineage>
        <taxon>Eukaryota</taxon>
        <taxon>Amoebozoa</taxon>
        <taxon>Discosea</taxon>
        <taxon>Longamoebia</taxon>
        <taxon>Centramoebida</taxon>
        <taxon>Acanthamoebidae</taxon>
        <taxon>Acanthamoeba</taxon>
    </lineage>
</organism>
<comment type="subcellular location">
    <subcellularLocation>
        <location evidence="1">Mitochondrion</location>
    </subcellularLocation>
</comment>
<evidence type="ECO:0000259" key="12">
    <source>
        <dbReference type="SMART" id="SM01311"/>
    </source>
</evidence>
<dbReference type="SMART" id="SM01311">
    <property type="entry name" value="RPOL_N"/>
    <property type="match status" value="1"/>
</dbReference>
<dbReference type="Pfam" id="PF14700">
    <property type="entry name" value="RPOL_N"/>
    <property type="match status" value="1"/>
</dbReference>
<dbReference type="OrthoDB" id="276422at2759"/>
<dbReference type="Gene3D" id="1.10.287.280">
    <property type="match status" value="1"/>
</dbReference>
<dbReference type="GO" id="GO:0006390">
    <property type="term" value="P:mitochondrial transcription"/>
    <property type="evidence" value="ECO:0007669"/>
    <property type="project" value="TreeGrafter"/>
</dbReference>
<keyword evidence="7" id="KW-0496">Mitochondrion</keyword>
<keyword evidence="6" id="KW-0809">Transit peptide</keyword>
<reference evidence="13 14" key="1">
    <citation type="journal article" date="2013" name="Genome Biol.">
        <title>Genome of Acanthamoeba castellanii highlights extensive lateral gene transfer and early evolution of tyrosine kinase signaling.</title>
        <authorList>
            <person name="Clarke M."/>
            <person name="Lohan A.J."/>
            <person name="Liu B."/>
            <person name="Lagkouvardos I."/>
            <person name="Roy S."/>
            <person name="Zafar N."/>
            <person name="Bertelli C."/>
            <person name="Schilde C."/>
            <person name="Kianianmomeni A."/>
            <person name="Burglin T.R."/>
            <person name="Frech C."/>
            <person name="Turcotte B."/>
            <person name="Kopec K.O."/>
            <person name="Synnott J.M."/>
            <person name="Choo C."/>
            <person name="Paponov I."/>
            <person name="Finkler A."/>
            <person name="Soon Heng Tan C."/>
            <person name="Hutchins A.P."/>
            <person name="Weinmeier T."/>
            <person name="Rattei T."/>
            <person name="Chu J.S."/>
            <person name="Gimenez G."/>
            <person name="Irimia M."/>
            <person name="Rigden D.J."/>
            <person name="Fitzpatrick D.A."/>
            <person name="Lorenzo-Morales J."/>
            <person name="Bateman A."/>
            <person name="Chiu C.H."/>
            <person name="Tang P."/>
            <person name="Hegemann P."/>
            <person name="Fromm H."/>
            <person name="Raoult D."/>
            <person name="Greub G."/>
            <person name="Miranda-Saavedra D."/>
            <person name="Chen N."/>
            <person name="Nash P."/>
            <person name="Ginger M.L."/>
            <person name="Horn M."/>
            <person name="Schaap P."/>
            <person name="Caler L."/>
            <person name="Loftus B."/>
        </authorList>
    </citation>
    <scope>NUCLEOTIDE SEQUENCE [LARGE SCALE GENOMIC DNA]</scope>
    <source>
        <strain evidence="13 14">Neff</strain>
    </source>
</reference>
<dbReference type="GeneID" id="14912561"/>
<protein>
    <recommendedName>
        <fullName evidence="10">DNA-directed RNA polymerase</fullName>
        <ecNumber evidence="10">2.7.7.6</ecNumber>
    </recommendedName>
</protein>
<dbReference type="OMA" id="DPPWIAS"/>
<gene>
    <name evidence="13" type="ORF">ACA1_101460</name>
</gene>
<feature type="domain" description="DNA-directed RNA polymerase N-terminal" evidence="12">
    <location>
        <begin position="128"/>
        <end position="465"/>
    </location>
</feature>
<dbReference type="GO" id="GO:0034245">
    <property type="term" value="C:mitochondrial DNA-directed RNA polymerase complex"/>
    <property type="evidence" value="ECO:0007669"/>
    <property type="project" value="TreeGrafter"/>
</dbReference>
<evidence type="ECO:0000256" key="3">
    <source>
        <dbReference type="ARBA" id="ARBA00022478"/>
    </source>
</evidence>
<dbReference type="FunFam" id="1.10.150.20:FF:000041">
    <property type="entry name" value="DNA-directed RNA polymerase"/>
    <property type="match status" value="1"/>
</dbReference>
<dbReference type="GO" id="GO:0003677">
    <property type="term" value="F:DNA binding"/>
    <property type="evidence" value="ECO:0007669"/>
    <property type="project" value="InterPro"/>
</dbReference>
<evidence type="ECO:0000256" key="11">
    <source>
        <dbReference type="SAM" id="MobiDB-lite"/>
    </source>
</evidence>
<dbReference type="SUPFAM" id="SSF56672">
    <property type="entry name" value="DNA/RNA polymerases"/>
    <property type="match status" value="1"/>
</dbReference>
<dbReference type="EMBL" id="KB008133">
    <property type="protein sequence ID" value="ELR12085.1"/>
    <property type="molecule type" value="Genomic_DNA"/>
</dbReference>
<dbReference type="Pfam" id="PF00940">
    <property type="entry name" value="RNA_pol"/>
    <property type="match status" value="1"/>
</dbReference>
<proteinExistence type="inferred from homology"/>
<evidence type="ECO:0000256" key="8">
    <source>
        <dbReference type="ARBA" id="ARBA00023163"/>
    </source>
</evidence>
<keyword evidence="4 10" id="KW-0808">Transferase</keyword>
<name>L8GGB1_ACACF</name>
<evidence type="ECO:0000256" key="2">
    <source>
        <dbReference type="ARBA" id="ARBA00009493"/>
    </source>
</evidence>
<dbReference type="InterPro" id="IPR029262">
    <property type="entry name" value="RPOL_N"/>
</dbReference>
<dbReference type="KEGG" id="acan:ACA1_101460"/>
<keyword evidence="3 10" id="KW-0240">DNA-directed RNA polymerase</keyword>
<dbReference type="Gene3D" id="1.10.150.20">
    <property type="entry name" value="5' to 3' exonuclease, C-terminal subdomain"/>
    <property type="match status" value="1"/>
</dbReference>
<dbReference type="Proteomes" id="UP000011083">
    <property type="component" value="Unassembled WGS sequence"/>
</dbReference>
<keyword evidence="8 10" id="KW-0804">Transcription</keyword>
<dbReference type="Gene3D" id="1.10.1320.10">
    <property type="entry name" value="DNA-directed RNA polymerase, N-terminal domain"/>
    <property type="match status" value="1"/>
</dbReference>
<dbReference type="InterPro" id="IPR037159">
    <property type="entry name" value="RNA_POL_N_sf"/>
</dbReference>